<sequence length="495" mass="53696">MQLWFPLLILGVTVIAGFFVESMARPSCRALPSPRRCLLDGLLTGTQYGMWLALCGAPVLAAALTTAVNTCLVIGSNIKLSILGEPMLFCDVVAARGFLQHPKFYLFSIPPAGRIAVVGGLIALPLLLVMCSTLSPLPHLMGTGCLIACVLALRLIPAARWAPRPDMPYDIGRLGLPGSLFLYWRRWRHETAQTPIAEAPAVTGHPAYDTVIVIQCESFACPTDLFSTDHPSPIPLPELPALARARRMASRWGTLDVSGFGAYTMRTEYGVLFGVDENALGFRAYDPFLTARKETTLSLPAIMGRAGYECTFVHPHDLRFYGRAQLMPACGFSHIIGEESFTHTARPDMPYVEDVALAQQIGQLVKAQAGLGFIYAVSMENHGPWPARGPDGPKSALAHYFGHLRNSDRMLDMLMETLSTTGRTGLLLFFGDHRPSIAGMVVPAAARGTPYVMVPFGPGRTVTRPAPPQSLTPAQLHDLLLHDTLAADGACDHER</sequence>
<evidence type="ECO:0000256" key="6">
    <source>
        <dbReference type="SAM" id="Phobius"/>
    </source>
</evidence>
<dbReference type="OrthoDB" id="5363296at2"/>
<evidence type="ECO:0000256" key="4">
    <source>
        <dbReference type="ARBA" id="ARBA00022989"/>
    </source>
</evidence>
<evidence type="ECO:0000256" key="2">
    <source>
        <dbReference type="ARBA" id="ARBA00022475"/>
    </source>
</evidence>
<proteinExistence type="predicted"/>
<evidence type="ECO:0000256" key="3">
    <source>
        <dbReference type="ARBA" id="ARBA00022692"/>
    </source>
</evidence>
<evidence type="ECO:0000313" key="9">
    <source>
        <dbReference type="Proteomes" id="UP000252680"/>
    </source>
</evidence>
<dbReference type="PANTHER" id="PTHR47371">
    <property type="entry name" value="LIPOTEICHOIC ACID SYNTHASE"/>
    <property type="match status" value="1"/>
</dbReference>
<dbReference type="Pfam" id="PF00884">
    <property type="entry name" value="Sulfatase"/>
    <property type="match status" value="1"/>
</dbReference>
<keyword evidence="9" id="KW-1185">Reference proteome</keyword>
<dbReference type="SUPFAM" id="SSF53649">
    <property type="entry name" value="Alkaline phosphatase-like"/>
    <property type="match status" value="1"/>
</dbReference>
<feature type="transmembrane region" description="Helical" evidence="6">
    <location>
        <begin position="104"/>
        <end position="128"/>
    </location>
</feature>
<keyword evidence="3 6" id="KW-0812">Transmembrane</keyword>
<dbReference type="Gene3D" id="3.40.720.10">
    <property type="entry name" value="Alkaline Phosphatase, subunit A"/>
    <property type="match status" value="1"/>
</dbReference>
<dbReference type="PANTHER" id="PTHR47371:SF3">
    <property type="entry name" value="PHOSPHOGLYCEROL TRANSFERASE I"/>
    <property type="match status" value="1"/>
</dbReference>
<dbReference type="InterPro" id="IPR000917">
    <property type="entry name" value="Sulfatase_N"/>
</dbReference>
<reference evidence="8 9" key="1">
    <citation type="submission" date="2018-05" db="EMBL/GenBank/DDBJ databases">
        <title>Komagataeibacter cocois sp. nov., for a novel cellulose- producing strain isolated from coconut milk.</title>
        <authorList>
            <person name="Liu L."/>
            <person name="Wang Y."/>
            <person name="Liu S."/>
            <person name="Bi J."/>
            <person name="Chen H."/>
            <person name="Deng J."/>
            <person name="Zhang C."/>
            <person name="Hu Q."/>
            <person name="Li C."/>
        </authorList>
    </citation>
    <scope>NUCLEOTIDE SEQUENCE [LARGE SCALE GENOMIC DNA]</scope>
    <source>
        <strain evidence="8 9">WE7</strain>
    </source>
</reference>
<evidence type="ECO:0000259" key="7">
    <source>
        <dbReference type="Pfam" id="PF00884"/>
    </source>
</evidence>
<gene>
    <name evidence="8" type="ORF">NJLHNGOC_12145</name>
</gene>
<comment type="caution">
    <text evidence="8">The sequence shown here is derived from an EMBL/GenBank/DDBJ whole genome shotgun (WGS) entry which is preliminary data.</text>
</comment>
<evidence type="ECO:0000256" key="1">
    <source>
        <dbReference type="ARBA" id="ARBA00004651"/>
    </source>
</evidence>
<keyword evidence="2" id="KW-1003">Cell membrane</keyword>
<dbReference type="RefSeq" id="WP_113596595.1">
    <property type="nucleotide sequence ID" value="NZ_QEXL01000016.1"/>
</dbReference>
<keyword evidence="5 6" id="KW-0472">Membrane</keyword>
<evidence type="ECO:0000313" key="8">
    <source>
        <dbReference type="EMBL" id="RBM05824.1"/>
    </source>
</evidence>
<feature type="domain" description="Sulfatase N-terminal" evidence="7">
    <location>
        <begin position="210"/>
        <end position="439"/>
    </location>
</feature>
<protein>
    <submittedName>
        <fullName evidence="8">Capsular biosynthesis protein</fullName>
    </submittedName>
</protein>
<dbReference type="GO" id="GO:0005886">
    <property type="term" value="C:plasma membrane"/>
    <property type="evidence" value="ECO:0007669"/>
    <property type="project" value="UniProtKB-SubCell"/>
</dbReference>
<keyword evidence="4 6" id="KW-1133">Transmembrane helix</keyword>
<comment type="subcellular location">
    <subcellularLocation>
        <location evidence="1">Cell membrane</location>
        <topology evidence="1">Multi-pass membrane protein</topology>
    </subcellularLocation>
</comment>
<feature type="transmembrane region" description="Helical" evidence="6">
    <location>
        <begin position="48"/>
        <end position="74"/>
    </location>
</feature>
<dbReference type="EMBL" id="QEXL01000016">
    <property type="protein sequence ID" value="RBM05824.1"/>
    <property type="molecule type" value="Genomic_DNA"/>
</dbReference>
<dbReference type="Proteomes" id="UP000252680">
    <property type="component" value="Unassembled WGS sequence"/>
</dbReference>
<dbReference type="AlphaFoldDB" id="A0A365YUZ2"/>
<accession>A0A365YUZ2</accession>
<organism evidence="8 9">
    <name type="scientific">Novacetimonas cocois</name>
    <dbReference type="NCBI Taxonomy" id="1747507"/>
    <lineage>
        <taxon>Bacteria</taxon>
        <taxon>Pseudomonadati</taxon>
        <taxon>Pseudomonadota</taxon>
        <taxon>Alphaproteobacteria</taxon>
        <taxon>Acetobacterales</taxon>
        <taxon>Acetobacteraceae</taxon>
        <taxon>Novacetimonas</taxon>
    </lineage>
</organism>
<dbReference type="InterPro" id="IPR050448">
    <property type="entry name" value="OpgB/LTA_synthase_biosynth"/>
</dbReference>
<evidence type="ECO:0000256" key="5">
    <source>
        <dbReference type="ARBA" id="ARBA00023136"/>
    </source>
</evidence>
<dbReference type="CDD" id="cd16015">
    <property type="entry name" value="LTA_synthase"/>
    <property type="match status" value="1"/>
</dbReference>
<dbReference type="InterPro" id="IPR017850">
    <property type="entry name" value="Alkaline_phosphatase_core_sf"/>
</dbReference>
<name>A0A365YUZ2_9PROT</name>